<feature type="chain" id="PRO_5046973707" description="Secreted protein" evidence="1">
    <location>
        <begin position="29"/>
        <end position="115"/>
    </location>
</feature>
<keyword evidence="3" id="KW-1185">Reference proteome</keyword>
<evidence type="ECO:0000313" key="3">
    <source>
        <dbReference type="Proteomes" id="UP000734823"/>
    </source>
</evidence>
<name>A0ABR7LF58_9PSEU</name>
<accession>A0ABR7LF58</accession>
<dbReference type="RefSeq" id="WP_187224339.1">
    <property type="nucleotide sequence ID" value="NZ_JABVED010000026.1"/>
</dbReference>
<gene>
    <name evidence="2" type="ORF">GPZ80_29295</name>
</gene>
<evidence type="ECO:0008006" key="4">
    <source>
        <dbReference type="Google" id="ProtNLM"/>
    </source>
</evidence>
<proteinExistence type="predicted"/>
<organism evidence="2 3">
    <name type="scientific">Actinokineospora xionganensis</name>
    <dbReference type="NCBI Taxonomy" id="2684470"/>
    <lineage>
        <taxon>Bacteria</taxon>
        <taxon>Bacillati</taxon>
        <taxon>Actinomycetota</taxon>
        <taxon>Actinomycetes</taxon>
        <taxon>Pseudonocardiales</taxon>
        <taxon>Pseudonocardiaceae</taxon>
        <taxon>Actinokineospora</taxon>
    </lineage>
</organism>
<evidence type="ECO:0000256" key="1">
    <source>
        <dbReference type="SAM" id="SignalP"/>
    </source>
</evidence>
<sequence length="115" mass="11898">MRIQPTRTSRRGSWSAVALLVSSLLALAVALCPPHQDTIGAAPVAAEQHLDGCGVAAHERHVPDPVSTPGVPQGEPVATEFSTPLAELEAVITPCAPLPRPSGRALLVEISVARS</sequence>
<feature type="signal peptide" evidence="1">
    <location>
        <begin position="1"/>
        <end position="28"/>
    </location>
</feature>
<protein>
    <recommendedName>
        <fullName evidence="4">Secreted protein</fullName>
    </recommendedName>
</protein>
<dbReference type="Proteomes" id="UP000734823">
    <property type="component" value="Unassembled WGS sequence"/>
</dbReference>
<comment type="caution">
    <text evidence="2">The sequence shown here is derived from an EMBL/GenBank/DDBJ whole genome shotgun (WGS) entry which is preliminary data.</text>
</comment>
<dbReference type="EMBL" id="JABVED010000026">
    <property type="protein sequence ID" value="MBC6451262.1"/>
    <property type="molecule type" value="Genomic_DNA"/>
</dbReference>
<keyword evidence="1" id="KW-0732">Signal</keyword>
<evidence type="ECO:0000313" key="2">
    <source>
        <dbReference type="EMBL" id="MBC6451262.1"/>
    </source>
</evidence>
<reference evidence="2 3" key="1">
    <citation type="submission" date="2020-06" db="EMBL/GenBank/DDBJ databases">
        <title>Actinokineospora xiongansis sp. nov., isolated from soil of Baiyangdian.</title>
        <authorList>
            <person name="Zhang X."/>
        </authorList>
    </citation>
    <scope>NUCLEOTIDE SEQUENCE [LARGE SCALE GENOMIC DNA]</scope>
    <source>
        <strain evidence="2 3">HBU206404</strain>
    </source>
</reference>